<dbReference type="GO" id="GO:0008168">
    <property type="term" value="F:methyltransferase activity"/>
    <property type="evidence" value="ECO:0007669"/>
    <property type="project" value="UniProtKB-KW"/>
</dbReference>
<gene>
    <name evidence="1" type="ORF">ZEAMMB73_Zm00001d049912</name>
</gene>
<dbReference type="AlphaFoldDB" id="A0A1D6PYP2"/>
<organism evidence="1">
    <name type="scientific">Zea mays</name>
    <name type="common">Maize</name>
    <dbReference type="NCBI Taxonomy" id="4577"/>
    <lineage>
        <taxon>Eukaryota</taxon>
        <taxon>Viridiplantae</taxon>
        <taxon>Streptophyta</taxon>
        <taxon>Embryophyta</taxon>
        <taxon>Tracheophyta</taxon>
        <taxon>Spermatophyta</taxon>
        <taxon>Magnoliopsida</taxon>
        <taxon>Liliopsida</taxon>
        <taxon>Poales</taxon>
        <taxon>Poaceae</taxon>
        <taxon>PACMAD clade</taxon>
        <taxon>Panicoideae</taxon>
        <taxon>Andropogonodae</taxon>
        <taxon>Andropogoneae</taxon>
        <taxon>Tripsacinae</taxon>
        <taxon>Zea</taxon>
    </lineage>
</organism>
<keyword evidence="1" id="KW-0808">Transferase</keyword>
<dbReference type="PANTHER" id="PTHR46655">
    <property type="entry name" value="HISTONE-LYSINE N-METHYLTRANSFERASE ATXR3"/>
    <property type="match status" value="1"/>
</dbReference>
<sequence length="200" mass="23002">MQGRRRSPSRDSTTTKQDDYVPDTLHTEQMTEQAGLNCSGHSECVEGEEVGSLPCLFQEMYMKGEELLLNALKKQVRHFTGLGNTLMTYNLRPVIEEIQRSAEDSGDRRNLKMCLGMLKSMRNRCDQNFVAYRKGLGVVCNKKGGFGVDDFVVEFFGEVYPSWRWYEKQDGIKHIQNNSEDQAPEFYNIMLERPKVLLSL</sequence>
<accession>A0A1D6PYP2</accession>
<dbReference type="EMBL" id="CM000780">
    <property type="protein sequence ID" value="AQK51565.1"/>
    <property type="molecule type" value="Genomic_DNA"/>
</dbReference>
<dbReference type="GO" id="GO:0032259">
    <property type="term" value="P:methylation"/>
    <property type="evidence" value="ECO:0007669"/>
    <property type="project" value="UniProtKB-KW"/>
</dbReference>
<name>A0A1D6PYP2_MAIZE</name>
<keyword evidence="1" id="KW-0489">Methyltransferase</keyword>
<dbReference type="PANTHER" id="PTHR46655:SF1">
    <property type="entry name" value="HISTONE-LYSINE N-METHYLTRANSFERASE ATXR3"/>
    <property type="match status" value="1"/>
</dbReference>
<protein>
    <submittedName>
        <fullName evidence="1">Histone-lysine N-methyltransferase ATXR3</fullName>
    </submittedName>
</protein>
<reference evidence="1" key="1">
    <citation type="submission" date="2015-12" db="EMBL/GenBank/DDBJ databases">
        <title>Update maize B73 reference genome by single molecule sequencing technologies.</title>
        <authorList>
            <consortium name="Maize Genome Sequencing Project"/>
            <person name="Ware D."/>
        </authorList>
    </citation>
    <scope>NUCLEOTIDE SEQUENCE</scope>
    <source>
        <tissue evidence="1">Seedling</tissue>
    </source>
</reference>
<proteinExistence type="predicted"/>
<evidence type="ECO:0000313" key="1">
    <source>
        <dbReference type="EMBL" id="AQK51565.1"/>
    </source>
</evidence>